<reference evidence="2" key="1">
    <citation type="journal article" date="2019" name="Int. J. Syst. Evol. Microbiol.">
        <title>The Global Catalogue of Microorganisms (GCM) 10K type strain sequencing project: providing services to taxonomists for standard genome sequencing and annotation.</title>
        <authorList>
            <consortium name="The Broad Institute Genomics Platform"/>
            <consortium name="The Broad Institute Genome Sequencing Center for Infectious Disease"/>
            <person name="Wu L."/>
            <person name="Ma J."/>
        </authorList>
    </citation>
    <scope>NUCLEOTIDE SEQUENCE [LARGE SCALE GENOMIC DNA]</scope>
    <source>
        <strain evidence="2">CGMCC 1.12769</strain>
    </source>
</reference>
<proteinExistence type="predicted"/>
<evidence type="ECO:0000313" key="1">
    <source>
        <dbReference type="EMBL" id="GGH29293.1"/>
    </source>
</evidence>
<dbReference type="InterPro" id="IPR050155">
    <property type="entry name" value="HAD-like_hydrolase_sf"/>
</dbReference>
<dbReference type="PANTHER" id="PTHR43434">
    <property type="entry name" value="PHOSPHOGLYCOLATE PHOSPHATASE"/>
    <property type="match status" value="1"/>
</dbReference>
<dbReference type="SUPFAM" id="SSF56784">
    <property type="entry name" value="HAD-like"/>
    <property type="match status" value="1"/>
</dbReference>
<dbReference type="InterPro" id="IPR006439">
    <property type="entry name" value="HAD-SF_hydro_IA"/>
</dbReference>
<protein>
    <recommendedName>
        <fullName evidence="3">Phosphoglycolate phosphatase</fullName>
    </recommendedName>
</protein>
<accession>A0ABQ1YLR4</accession>
<dbReference type="PANTHER" id="PTHR43434:SF1">
    <property type="entry name" value="PHOSPHOGLYCOLATE PHOSPHATASE"/>
    <property type="match status" value="1"/>
</dbReference>
<dbReference type="InterPro" id="IPR023214">
    <property type="entry name" value="HAD_sf"/>
</dbReference>
<dbReference type="Gene3D" id="3.40.50.1000">
    <property type="entry name" value="HAD superfamily/HAD-like"/>
    <property type="match status" value="1"/>
</dbReference>
<dbReference type="Pfam" id="PF00702">
    <property type="entry name" value="Hydrolase"/>
    <property type="match status" value="1"/>
</dbReference>
<dbReference type="SFLD" id="SFLDS00003">
    <property type="entry name" value="Haloacid_Dehalogenase"/>
    <property type="match status" value="1"/>
</dbReference>
<gene>
    <name evidence="1" type="ORF">GCM10008013_31810</name>
</gene>
<dbReference type="Proteomes" id="UP000659344">
    <property type="component" value="Unassembled WGS sequence"/>
</dbReference>
<comment type="caution">
    <text evidence="1">The sequence shown here is derived from an EMBL/GenBank/DDBJ whole genome shotgun (WGS) entry which is preliminary data.</text>
</comment>
<name>A0ABQ1YLR4_9BACL</name>
<dbReference type="EMBL" id="BMFT01000001">
    <property type="protein sequence ID" value="GGH29293.1"/>
    <property type="molecule type" value="Genomic_DNA"/>
</dbReference>
<dbReference type="SFLD" id="SFLDG01129">
    <property type="entry name" value="C1.5:_HAD__Beta-PGM__Phosphata"/>
    <property type="match status" value="1"/>
</dbReference>
<dbReference type="Gene3D" id="1.10.150.240">
    <property type="entry name" value="Putative phosphatase, domain 2"/>
    <property type="match status" value="1"/>
</dbReference>
<dbReference type="NCBIfam" id="TIGR01549">
    <property type="entry name" value="HAD-SF-IA-v1"/>
    <property type="match status" value="1"/>
</dbReference>
<dbReference type="InterPro" id="IPR036412">
    <property type="entry name" value="HAD-like_sf"/>
</dbReference>
<evidence type="ECO:0008006" key="3">
    <source>
        <dbReference type="Google" id="ProtNLM"/>
    </source>
</evidence>
<dbReference type="NCBIfam" id="TIGR01509">
    <property type="entry name" value="HAD-SF-IA-v3"/>
    <property type="match status" value="1"/>
</dbReference>
<keyword evidence="2" id="KW-1185">Reference proteome</keyword>
<dbReference type="InterPro" id="IPR023198">
    <property type="entry name" value="PGP-like_dom2"/>
</dbReference>
<sequence>MLPTLKIQSYSIPCKAILFDKDGTLLDFMELWGQWAETLMGLLQDYLSSIGIVNRRLEALSTLLGISYDVNGRVVDYDRTGPLAMGTEEEITALLAWQLYSVGITWDKALKLVAKFSANALAEVKEHRPAKPIAGIDGLLKSCHSAGILLGVVTSDRTSEAQEHLEWVGLAPYFGSFVGRDRVNLGKPDPEMVTLACSELGISPADVIVIGDSNVDMSMGKEAGVMMTIGLEPGGNGASYLHDADILIKDYWSIVVET</sequence>
<organism evidence="1 2">
    <name type="scientific">Paenibacillus segetis</name>
    <dbReference type="NCBI Taxonomy" id="1325360"/>
    <lineage>
        <taxon>Bacteria</taxon>
        <taxon>Bacillati</taxon>
        <taxon>Bacillota</taxon>
        <taxon>Bacilli</taxon>
        <taxon>Bacillales</taxon>
        <taxon>Paenibacillaceae</taxon>
        <taxon>Paenibacillus</taxon>
    </lineage>
</organism>
<dbReference type="PRINTS" id="PR00413">
    <property type="entry name" value="HADHALOGNASE"/>
</dbReference>
<evidence type="ECO:0000313" key="2">
    <source>
        <dbReference type="Proteomes" id="UP000659344"/>
    </source>
</evidence>